<feature type="region of interest" description="Disordered" evidence="1">
    <location>
        <begin position="42"/>
        <end position="127"/>
    </location>
</feature>
<gene>
    <name evidence="2" type="ORF">ACH5RR_019662</name>
</gene>
<dbReference type="AlphaFoldDB" id="A0ABD2ZR89"/>
<dbReference type="PANTHER" id="PTHR33676:SF15">
    <property type="entry name" value="OS02G0674233 PROTEIN"/>
    <property type="match status" value="1"/>
</dbReference>
<feature type="compositionally biased region" description="Basic and acidic residues" evidence="1">
    <location>
        <begin position="106"/>
        <end position="127"/>
    </location>
</feature>
<evidence type="ECO:0000256" key="1">
    <source>
        <dbReference type="SAM" id="MobiDB-lite"/>
    </source>
</evidence>
<sequence>MDKTTKKNCTSAGGPSSCWTNEKHMRFLNSIEASFVRNMYENNNHRSSPRLDRQLPDCFESTQDLGKERRRRHSTSDVGEYSSTLRTDKKNKRLSSHDQVVPQLENRIEDGIKDENEKEKDDGKVWP</sequence>
<proteinExistence type="predicted"/>
<organism evidence="2 3">
    <name type="scientific">Cinchona calisaya</name>
    <dbReference type="NCBI Taxonomy" id="153742"/>
    <lineage>
        <taxon>Eukaryota</taxon>
        <taxon>Viridiplantae</taxon>
        <taxon>Streptophyta</taxon>
        <taxon>Embryophyta</taxon>
        <taxon>Tracheophyta</taxon>
        <taxon>Spermatophyta</taxon>
        <taxon>Magnoliopsida</taxon>
        <taxon>eudicotyledons</taxon>
        <taxon>Gunneridae</taxon>
        <taxon>Pentapetalae</taxon>
        <taxon>asterids</taxon>
        <taxon>lamiids</taxon>
        <taxon>Gentianales</taxon>
        <taxon>Rubiaceae</taxon>
        <taxon>Cinchonoideae</taxon>
        <taxon>Cinchoneae</taxon>
        <taxon>Cinchona</taxon>
    </lineage>
</organism>
<protein>
    <submittedName>
        <fullName evidence="2">Uncharacterized protein</fullName>
    </submittedName>
</protein>
<comment type="caution">
    <text evidence="2">The sequence shown here is derived from an EMBL/GenBank/DDBJ whole genome shotgun (WGS) entry which is preliminary data.</text>
</comment>
<dbReference type="InterPro" id="IPR044678">
    <property type="entry name" value="COR27/28"/>
</dbReference>
<accession>A0ABD2ZR89</accession>
<evidence type="ECO:0000313" key="2">
    <source>
        <dbReference type="EMBL" id="KAL3521513.1"/>
    </source>
</evidence>
<dbReference type="Proteomes" id="UP001630127">
    <property type="component" value="Unassembled WGS sequence"/>
</dbReference>
<reference evidence="2 3" key="1">
    <citation type="submission" date="2024-11" db="EMBL/GenBank/DDBJ databases">
        <title>A near-complete genome assembly of Cinchona calisaya.</title>
        <authorList>
            <person name="Lian D.C."/>
            <person name="Zhao X.W."/>
            <person name="Wei L."/>
        </authorList>
    </citation>
    <scope>NUCLEOTIDE SEQUENCE [LARGE SCALE GENOMIC DNA]</scope>
    <source>
        <tissue evidence="2">Nenye</tissue>
    </source>
</reference>
<dbReference type="PANTHER" id="PTHR33676">
    <property type="entry name" value="COLD REGULATED PROTEIN 27"/>
    <property type="match status" value="1"/>
</dbReference>
<evidence type="ECO:0000313" key="3">
    <source>
        <dbReference type="Proteomes" id="UP001630127"/>
    </source>
</evidence>
<keyword evidence="3" id="KW-1185">Reference proteome</keyword>
<dbReference type="EMBL" id="JBJUIK010000008">
    <property type="protein sequence ID" value="KAL3521513.1"/>
    <property type="molecule type" value="Genomic_DNA"/>
</dbReference>
<name>A0ABD2ZR89_9GENT</name>